<accession>C0BZM9</accession>
<keyword evidence="2" id="KW-1185">Reference proteome</keyword>
<sequence length="254" mass="28454">MYQLWKDLERLKRCRWIELSHPLNNESPYWGGIPDGAVDLSRTVFDWGNDMLDCLIQTFKFPGQFGTHIDFPGHFVKGRELSEKYGVRDMVYPLVVIDISDKVKEDVHYAVTVEDIKAYEEQYGDIPDGAFVALRTDWGKRWPSMDAVCNFDKDGGEHTPGWSMEALKYIYEERNAAANGHETLDTDASALAERAGDLACERYVLGSGKLQVEVLCNLDQVPPAGAIVIAAFPPIEGATGLPARVWAIAPEQED</sequence>
<dbReference type="Proteomes" id="UP000004893">
    <property type="component" value="Unassembled WGS sequence"/>
</dbReference>
<dbReference type="Pfam" id="PF04199">
    <property type="entry name" value="Cyclase"/>
    <property type="match status" value="1"/>
</dbReference>
<evidence type="ECO:0000313" key="1">
    <source>
        <dbReference type="EMBL" id="EEG74607.1"/>
    </source>
</evidence>
<dbReference type="InterPro" id="IPR037175">
    <property type="entry name" value="KFase_sf"/>
</dbReference>
<dbReference type="AlphaFoldDB" id="C0BZM9"/>
<dbReference type="EMBL" id="ABYI02000019">
    <property type="protein sequence ID" value="EEG74607.1"/>
    <property type="molecule type" value="Genomic_DNA"/>
</dbReference>
<dbReference type="Gene3D" id="3.50.30.50">
    <property type="entry name" value="Putative cyclase"/>
    <property type="match status" value="1"/>
</dbReference>
<gene>
    <name evidence="1" type="ORF">CLOHYLEM_05271</name>
</gene>
<dbReference type="STRING" id="553973.CLOHYLEM_05271"/>
<dbReference type="eggNOG" id="COG1878">
    <property type="taxonomic scope" value="Bacteria"/>
</dbReference>
<dbReference type="OrthoDB" id="9796085at2"/>
<dbReference type="GO" id="GO:0004061">
    <property type="term" value="F:arylformamidase activity"/>
    <property type="evidence" value="ECO:0007669"/>
    <property type="project" value="InterPro"/>
</dbReference>
<dbReference type="InterPro" id="IPR007325">
    <property type="entry name" value="KFase/CYL"/>
</dbReference>
<dbReference type="HOGENOM" id="CLU_030671_2_0_9"/>
<comment type="caution">
    <text evidence="1">The sequence shown here is derived from an EMBL/GenBank/DDBJ whole genome shotgun (WGS) entry which is preliminary data.</text>
</comment>
<protein>
    <submittedName>
        <fullName evidence="1">Cyclase</fullName>
    </submittedName>
</protein>
<reference evidence="1" key="2">
    <citation type="submission" date="2013-06" db="EMBL/GenBank/DDBJ databases">
        <title>Draft genome sequence of Clostridium hylemonae (DSM 15053).</title>
        <authorList>
            <person name="Sudarsanam P."/>
            <person name="Ley R."/>
            <person name="Guruge J."/>
            <person name="Turnbaugh P.J."/>
            <person name="Mahowald M."/>
            <person name="Liep D."/>
            <person name="Gordon J."/>
        </authorList>
    </citation>
    <scope>NUCLEOTIDE SEQUENCE</scope>
    <source>
        <strain evidence="1">DSM 15053</strain>
    </source>
</reference>
<name>C0BZM9_9FIRM</name>
<proteinExistence type="predicted"/>
<evidence type="ECO:0000313" key="2">
    <source>
        <dbReference type="Proteomes" id="UP000004893"/>
    </source>
</evidence>
<dbReference type="RefSeq" id="WP_006442606.1">
    <property type="nucleotide sequence ID" value="NZ_CP036524.1"/>
</dbReference>
<reference evidence="1" key="1">
    <citation type="submission" date="2009-02" db="EMBL/GenBank/DDBJ databases">
        <authorList>
            <person name="Fulton L."/>
            <person name="Clifton S."/>
            <person name="Fulton B."/>
            <person name="Xu J."/>
            <person name="Minx P."/>
            <person name="Pepin K.H."/>
            <person name="Johnson M."/>
            <person name="Bhonagiri V."/>
            <person name="Nash W.E."/>
            <person name="Mardis E.R."/>
            <person name="Wilson R.K."/>
        </authorList>
    </citation>
    <scope>NUCLEOTIDE SEQUENCE [LARGE SCALE GENOMIC DNA]</scope>
    <source>
        <strain evidence="1">DSM 15053</strain>
    </source>
</reference>
<dbReference type="SUPFAM" id="SSF102198">
    <property type="entry name" value="Putative cyclase"/>
    <property type="match status" value="1"/>
</dbReference>
<organism evidence="1 2">
    <name type="scientific">[Clostridium] hylemonae DSM 15053</name>
    <dbReference type="NCBI Taxonomy" id="553973"/>
    <lineage>
        <taxon>Bacteria</taxon>
        <taxon>Bacillati</taxon>
        <taxon>Bacillota</taxon>
        <taxon>Clostridia</taxon>
        <taxon>Lachnospirales</taxon>
        <taxon>Lachnospiraceae</taxon>
    </lineage>
</organism>
<dbReference type="GO" id="GO:0019441">
    <property type="term" value="P:L-tryptophan catabolic process to kynurenine"/>
    <property type="evidence" value="ECO:0007669"/>
    <property type="project" value="InterPro"/>
</dbReference>
<dbReference type="PANTHER" id="PTHR31118">
    <property type="entry name" value="CYCLASE-LIKE PROTEIN 2"/>
    <property type="match status" value="1"/>
</dbReference>
<dbReference type="PANTHER" id="PTHR31118:SF12">
    <property type="entry name" value="CYCLASE-LIKE PROTEIN 2"/>
    <property type="match status" value="1"/>
</dbReference>